<organism evidence="1 2">
    <name type="scientific">Macrococcus epidermidis</name>
    <dbReference type="NCBI Taxonomy" id="1902580"/>
    <lineage>
        <taxon>Bacteria</taxon>
        <taxon>Bacillati</taxon>
        <taxon>Bacillota</taxon>
        <taxon>Bacilli</taxon>
        <taxon>Bacillales</taxon>
        <taxon>Staphylococcaceae</taxon>
        <taxon>Macrococcus</taxon>
    </lineage>
</organism>
<keyword evidence="2" id="KW-1185">Reference proteome</keyword>
<sequence>MLYRSKKQFIKETALDIIENLSEEQKNSLISNPNPSHYHFTLGIYIRNKYIYKNQLKFHYNHADHLSYEIIDSVLARIVPKYKKGQHRSFLKMI</sequence>
<evidence type="ECO:0000313" key="1">
    <source>
        <dbReference type="EMBL" id="RAK44383.1"/>
    </source>
</evidence>
<evidence type="ECO:0000313" key="2">
    <source>
        <dbReference type="Proteomes" id="UP000249808"/>
    </source>
</evidence>
<dbReference type="Proteomes" id="UP000249808">
    <property type="component" value="Unassembled WGS sequence"/>
</dbReference>
<name>A0A327ZPY5_9STAP</name>
<gene>
    <name evidence="1" type="ORF">BHU61_09520</name>
</gene>
<dbReference type="AlphaFoldDB" id="A0A327ZPY5"/>
<protein>
    <submittedName>
        <fullName evidence="1">Uncharacterized protein</fullName>
    </submittedName>
</protein>
<dbReference type="RefSeq" id="WP_111716438.1">
    <property type="nucleotide sequence ID" value="NZ_JBHSSR010000018.1"/>
</dbReference>
<dbReference type="EMBL" id="PZJH01000004">
    <property type="protein sequence ID" value="RAK44383.1"/>
    <property type="molecule type" value="Genomic_DNA"/>
</dbReference>
<proteinExistence type="predicted"/>
<accession>A0A327ZPY5</accession>
<reference evidence="1 2" key="1">
    <citation type="journal article" date="2018" name="Front. Microbiol.">
        <title>Description and Comparative Genomics of Macrococcus caseolyticus subsp. hominis subsp. nov., Macrococcus goetzii sp. nov., Macrococcus epidermidis sp. nov., and Macrococcus bohemicus sp. nov., Novel Macrococci From Human Clinical Material With Virulence Potential and Suspected Uptake of Foreign DNA by Natural Transformation.</title>
        <authorList>
            <person name="Maslanova I."/>
            <person name="Wertheimer Z."/>
            <person name="Sedlacek I."/>
            <person name="Svec P."/>
            <person name="Indrakova A."/>
            <person name="Kovarovic V."/>
            <person name="Schumann P."/>
            <person name="Sproer C."/>
            <person name="Kralova S."/>
            <person name="Sedo O."/>
            <person name="Kristofova L."/>
            <person name="Vrbovska V."/>
            <person name="Fuzik T."/>
            <person name="Petras P."/>
            <person name="Zdrahal Z."/>
            <person name="Ruzickova V."/>
            <person name="Doskar J."/>
            <person name="Pantucek R."/>
        </authorList>
    </citation>
    <scope>NUCLEOTIDE SEQUENCE [LARGE SCALE GENOMIC DNA]</scope>
    <source>
        <strain evidence="1 2">01/688</strain>
    </source>
</reference>
<comment type="caution">
    <text evidence="1">The sequence shown here is derived from an EMBL/GenBank/DDBJ whole genome shotgun (WGS) entry which is preliminary data.</text>
</comment>